<name>A0ABU7K9P0_9ACTN</name>
<sequence length="119" mass="13393">MTRRPSLTWHIEETHTNGDPAVGFRRPWEKERITVRALDSEQVRADLQELERIDGLNPGWYLGFLIRNTPVEGLDGLWAQYPGVVVVNADRPCELARLITAAHTEHGLQEGTTGEHAGQ</sequence>
<organism evidence="1 2">
    <name type="scientific">Nocardiopsis codii</name>
    <dbReference type="NCBI Taxonomy" id="3065942"/>
    <lineage>
        <taxon>Bacteria</taxon>
        <taxon>Bacillati</taxon>
        <taxon>Actinomycetota</taxon>
        <taxon>Actinomycetes</taxon>
        <taxon>Streptosporangiales</taxon>
        <taxon>Nocardiopsidaceae</taxon>
        <taxon>Nocardiopsis</taxon>
    </lineage>
</organism>
<proteinExistence type="predicted"/>
<reference evidence="1 2" key="1">
    <citation type="submission" date="2023-08" db="EMBL/GenBank/DDBJ databases">
        <authorList>
            <person name="Girao M."/>
            <person name="Carvalho M.F."/>
        </authorList>
    </citation>
    <scope>NUCLEOTIDE SEQUENCE [LARGE SCALE GENOMIC DNA]</scope>
    <source>
        <strain evidence="1 2">CT-R113</strain>
    </source>
</reference>
<evidence type="ECO:0000313" key="1">
    <source>
        <dbReference type="EMBL" id="MEE2038950.1"/>
    </source>
</evidence>
<accession>A0ABU7K9P0</accession>
<dbReference type="Proteomes" id="UP001356095">
    <property type="component" value="Unassembled WGS sequence"/>
</dbReference>
<dbReference type="EMBL" id="JAUZMY010000016">
    <property type="protein sequence ID" value="MEE2038950.1"/>
    <property type="molecule type" value="Genomic_DNA"/>
</dbReference>
<protein>
    <submittedName>
        <fullName evidence="1">Uncharacterized protein</fullName>
    </submittedName>
</protein>
<comment type="caution">
    <text evidence="1">The sequence shown here is derived from an EMBL/GenBank/DDBJ whole genome shotgun (WGS) entry which is preliminary data.</text>
</comment>
<evidence type="ECO:0000313" key="2">
    <source>
        <dbReference type="Proteomes" id="UP001356095"/>
    </source>
</evidence>
<dbReference type="RefSeq" id="WP_330092721.1">
    <property type="nucleotide sequence ID" value="NZ_JAUZMY010000016.1"/>
</dbReference>
<keyword evidence="2" id="KW-1185">Reference proteome</keyword>
<gene>
    <name evidence="1" type="ORF">Q8791_17165</name>
</gene>